<dbReference type="Proteomes" id="UP000078113">
    <property type="component" value="Unassembled WGS sequence"/>
</dbReference>
<dbReference type="EMBL" id="LWDG02000222">
    <property type="protein sequence ID" value="KAE8267502.1"/>
    <property type="molecule type" value="Genomic_DNA"/>
</dbReference>
<feature type="transmembrane region" description="Helical" evidence="2">
    <location>
        <begin position="102"/>
        <end position="126"/>
    </location>
</feature>
<feature type="region of interest" description="Disordered" evidence="1">
    <location>
        <begin position="21"/>
        <end position="57"/>
    </location>
</feature>
<reference evidence="3" key="2">
    <citation type="journal article" date="2019" name="IMA Fungus">
        <title>Genome sequencing and comparison of five Tilletia species to identify candidate genes for the detection of regulated species infecting wheat.</title>
        <authorList>
            <person name="Nguyen H.D.T."/>
            <person name="Sultana T."/>
            <person name="Kesanakurti P."/>
            <person name="Hambleton S."/>
        </authorList>
    </citation>
    <scope>NUCLEOTIDE SEQUENCE</scope>
    <source>
        <strain evidence="3">DAOMC 236422</strain>
    </source>
</reference>
<evidence type="ECO:0000256" key="1">
    <source>
        <dbReference type="SAM" id="MobiDB-lite"/>
    </source>
</evidence>
<accession>A0A8X7N5I2</accession>
<feature type="region of interest" description="Disordered" evidence="1">
    <location>
        <begin position="346"/>
        <end position="373"/>
    </location>
</feature>
<protein>
    <submittedName>
        <fullName evidence="3">Uncharacterized protein</fullName>
    </submittedName>
</protein>
<keyword evidence="2" id="KW-1133">Transmembrane helix</keyword>
<feature type="transmembrane region" description="Helical" evidence="2">
    <location>
        <begin position="206"/>
        <end position="226"/>
    </location>
</feature>
<name>A0A8X7N5I2_9BASI</name>
<gene>
    <name evidence="3" type="ORF">A4X09_0g4842</name>
</gene>
<reference evidence="3" key="1">
    <citation type="submission" date="2016-04" db="EMBL/GenBank/DDBJ databases">
        <authorList>
            <person name="Nguyen H.D."/>
            <person name="Samba Siva P."/>
            <person name="Cullis J."/>
            <person name="Levesque C.A."/>
            <person name="Hambleton S."/>
        </authorList>
    </citation>
    <scope>NUCLEOTIDE SEQUENCE</scope>
    <source>
        <strain evidence="3">DAOMC 236422</strain>
    </source>
</reference>
<feature type="transmembrane region" description="Helical" evidence="2">
    <location>
        <begin position="146"/>
        <end position="164"/>
    </location>
</feature>
<evidence type="ECO:0000313" key="4">
    <source>
        <dbReference type="Proteomes" id="UP000078113"/>
    </source>
</evidence>
<keyword evidence="2" id="KW-0812">Transmembrane</keyword>
<evidence type="ECO:0000313" key="3">
    <source>
        <dbReference type="EMBL" id="KAE8267502.1"/>
    </source>
</evidence>
<keyword evidence="4" id="KW-1185">Reference proteome</keyword>
<keyword evidence="2" id="KW-0472">Membrane</keyword>
<feature type="compositionally biased region" description="Basic and acidic residues" evidence="1">
    <location>
        <begin position="35"/>
        <end position="47"/>
    </location>
</feature>
<sequence length="373" mass="40913">MSFGKEEHAIAGWTAVVIDERDAEDSPFSTPGSHDTIDMSDFKPNEHEYDESDTFATRPPHLREHSSIFLTQGTGITVPGGPRNAYSHQKARKRAVRSIKTLAAIMGAWGVMIIAIVAFKLLAVAINLQAPDWLAERALRHPQTNTQVWTMAGNILAEVCIILWSKSISYLAFRAVVFSEDKIELLTIAAWTELHRAGYTFSRRRLSWPVITIFVWLGALFLAPGFTTLLTPINVIYDTMYESTELDQLSNGFANKLLSNPLLSGDCATGAVIIRNASRQGDQGYIHVCNPSNSVSNQILQASEAGVALFLGQGRPYVSLYDEYQSYGRTWGIALLGLNGMTSLSDTDLRSPPPGSPTPKGYAYSYGESSSSV</sequence>
<feature type="compositionally biased region" description="Low complexity" evidence="1">
    <location>
        <begin position="361"/>
        <end position="373"/>
    </location>
</feature>
<comment type="caution">
    <text evidence="3">The sequence shown here is derived from an EMBL/GenBank/DDBJ whole genome shotgun (WGS) entry which is preliminary data.</text>
</comment>
<organism evidence="3 4">
    <name type="scientific">Tilletia walkeri</name>
    <dbReference type="NCBI Taxonomy" id="117179"/>
    <lineage>
        <taxon>Eukaryota</taxon>
        <taxon>Fungi</taxon>
        <taxon>Dikarya</taxon>
        <taxon>Basidiomycota</taxon>
        <taxon>Ustilaginomycotina</taxon>
        <taxon>Exobasidiomycetes</taxon>
        <taxon>Tilletiales</taxon>
        <taxon>Tilletiaceae</taxon>
        <taxon>Tilletia</taxon>
    </lineage>
</organism>
<dbReference type="AlphaFoldDB" id="A0A8X7N5I2"/>
<proteinExistence type="predicted"/>
<evidence type="ECO:0000256" key="2">
    <source>
        <dbReference type="SAM" id="Phobius"/>
    </source>
</evidence>